<comment type="catalytic activity">
    <reaction evidence="7">
        <text>D-ribose 5-phosphate + ATP = 5-phospho-alpha-D-ribose 1-diphosphate + AMP + H(+)</text>
        <dbReference type="Rhea" id="RHEA:15609"/>
        <dbReference type="ChEBI" id="CHEBI:15378"/>
        <dbReference type="ChEBI" id="CHEBI:30616"/>
        <dbReference type="ChEBI" id="CHEBI:58017"/>
        <dbReference type="ChEBI" id="CHEBI:78346"/>
        <dbReference type="ChEBI" id="CHEBI:456215"/>
        <dbReference type="EC" id="2.7.6.1"/>
    </reaction>
</comment>
<dbReference type="GO" id="GO:0002189">
    <property type="term" value="C:ribose phosphate diphosphokinase complex"/>
    <property type="evidence" value="ECO:0007669"/>
    <property type="project" value="TreeGrafter"/>
</dbReference>
<dbReference type="EC" id="2.7.6.1" evidence="1"/>
<keyword evidence="5 11" id="KW-0418">Kinase</keyword>
<dbReference type="GO" id="GO:0005737">
    <property type="term" value="C:cytoplasm"/>
    <property type="evidence" value="ECO:0007669"/>
    <property type="project" value="TreeGrafter"/>
</dbReference>
<evidence type="ECO:0000259" key="9">
    <source>
        <dbReference type="Pfam" id="PF00156"/>
    </source>
</evidence>
<dbReference type="InterPro" id="IPR029099">
    <property type="entry name" value="Pribosyltran_N"/>
</dbReference>
<keyword evidence="3 8" id="KW-0545">Nucleotide biosynthesis</keyword>
<proteinExistence type="inferred from homology"/>
<dbReference type="GO" id="GO:0004749">
    <property type="term" value="F:ribose phosphate diphosphokinase activity"/>
    <property type="evidence" value="ECO:0007669"/>
    <property type="project" value="UniProtKB-EC"/>
</dbReference>
<dbReference type="Pfam" id="PF00156">
    <property type="entry name" value="Pribosyltran"/>
    <property type="match status" value="1"/>
</dbReference>
<dbReference type="GO" id="GO:0005524">
    <property type="term" value="F:ATP binding"/>
    <property type="evidence" value="ECO:0007669"/>
    <property type="project" value="UniProtKB-KW"/>
</dbReference>
<keyword evidence="2" id="KW-0808">Transferase</keyword>
<evidence type="ECO:0000256" key="7">
    <source>
        <dbReference type="ARBA" id="ARBA00049535"/>
    </source>
</evidence>
<evidence type="ECO:0000256" key="8">
    <source>
        <dbReference type="RuleBase" id="RU004324"/>
    </source>
</evidence>
<protein>
    <recommendedName>
        <fullName evidence="1">ribose-phosphate diphosphokinase</fullName>
        <ecNumber evidence="1">2.7.6.1</ecNumber>
    </recommendedName>
</protein>
<keyword evidence="6" id="KW-0067">ATP-binding</keyword>
<evidence type="ECO:0000259" key="10">
    <source>
        <dbReference type="Pfam" id="PF13793"/>
    </source>
</evidence>
<dbReference type="GO" id="GO:0016301">
    <property type="term" value="F:kinase activity"/>
    <property type="evidence" value="ECO:0007669"/>
    <property type="project" value="UniProtKB-KW"/>
</dbReference>
<dbReference type="Gene3D" id="3.40.50.2020">
    <property type="match status" value="2"/>
</dbReference>
<dbReference type="EMBL" id="AWVJ01000190">
    <property type="protein sequence ID" value="ERK41637.1"/>
    <property type="molecule type" value="Genomic_DNA"/>
</dbReference>
<dbReference type="HOGENOM" id="CLU_033546_8_0_9"/>
<dbReference type="Proteomes" id="UP000016608">
    <property type="component" value="Unassembled WGS sequence"/>
</dbReference>
<dbReference type="AlphaFoldDB" id="U2QSC1"/>
<dbReference type="GO" id="GO:0006164">
    <property type="term" value="P:purine nucleotide biosynthetic process"/>
    <property type="evidence" value="ECO:0007669"/>
    <property type="project" value="TreeGrafter"/>
</dbReference>
<evidence type="ECO:0000313" key="11">
    <source>
        <dbReference type="EMBL" id="ERK41637.1"/>
    </source>
</evidence>
<dbReference type="PANTHER" id="PTHR10210">
    <property type="entry name" value="RIBOSE-PHOSPHATE DIPHOSPHOKINASE FAMILY MEMBER"/>
    <property type="match status" value="1"/>
</dbReference>
<comment type="similarity">
    <text evidence="8">Belongs to the ribose-phosphate pyrophosphokinase family.</text>
</comment>
<dbReference type="InterPro" id="IPR000836">
    <property type="entry name" value="PRTase_dom"/>
</dbReference>
<dbReference type="InterPro" id="IPR029057">
    <property type="entry name" value="PRTase-like"/>
</dbReference>
<evidence type="ECO:0000256" key="6">
    <source>
        <dbReference type="ARBA" id="ARBA00022840"/>
    </source>
</evidence>
<gene>
    <name evidence="11" type="ORF">HMPREF0373_03144</name>
</gene>
<dbReference type="Pfam" id="PF13793">
    <property type="entry name" value="Pribosyltran_N"/>
    <property type="match status" value="1"/>
</dbReference>
<organism evidence="11 12">
    <name type="scientific">Eubacterium ramulus ATCC 29099</name>
    <dbReference type="NCBI Taxonomy" id="1256908"/>
    <lineage>
        <taxon>Bacteria</taxon>
        <taxon>Bacillati</taxon>
        <taxon>Bacillota</taxon>
        <taxon>Clostridia</taxon>
        <taxon>Eubacteriales</taxon>
        <taxon>Eubacteriaceae</taxon>
        <taxon>Eubacterium</taxon>
    </lineage>
</organism>
<comment type="caution">
    <text evidence="11">The sequence shown here is derived from an EMBL/GenBank/DDBJ whole genome shotgun (WGS) entry which is preliminary data.</text>
</comment>
<reference evidence="11 12" key="1">
    <citation type="submission" date="2013-06" db="EMBL/GenBank/DDBJ databases">
        <authorList>
            <person name="Weinstock G."/>
            <person name="Sodergren E."/>
            <person name="Lobos E.A."/>
            <person name="Fulton L."/>
            <person name="Fulton R."/>
            <person name="Courtney L."/>
            <person name="Fronick C."/>
            <person name="O'Laughlin M."/>
            <person name="Godfrey J."/>
            <person name="Wilson R.M."/>
            <person name="Miner T."/>
            <person name="Farmer C."/>
            <person name="Delehaunty K."/>
            <person name="Cordes M."/>
            <person name="Minx P."/>
            <person name="Tomlinson C."/>
            <person name="Chen J."/>
            <person name="Wollam A."/>
            <person name="Pepin K.H."/>
            <person name="Bhonagiri V."/>
            <person name="Zhang X."/>
            <person name="Warren W."/>
            <person name="Mitreva M."/>
            <person name="Mardis E.R."/>
            <person name="Wilson R.K."/>
        </authorList>
    </citation>
    <scope>NUCLEOTIDE SEQUENCE [LARGE SCALE GENOMIC DNA]</scope>
    <source>
        <strain evidence="11 12">ATCC 29099</strain>
    </source>
</reference>
<feature type="domain" description="Phosphoribosyltransferase" evidence="9">
    <location>
        <begin position="208"/>
        <end position="312"/>
    </location>
</feature>
<dbReference type="NCBIfam" id="TIGR01251">
    <property type="entry name" value="ribP_PPkin"/>
    <property type="match status" value="1"/>
</dbReference>
<name>U2QSC1_EUBRA</name>
<feature type="domain" description="Ribose-phosphate pyrophosphokinase N-terminal" evidence="10">
    <location>
        <begin position="25"/>
        <end position="172"/>
    </location>
</feature>
<evidence type="ECO:0000256" key="5">
    <source>
        <dbReference type="ARBA" id="ARBA00022777"/>
    </source>
</evidence>
<dbReference type="SUPFAM" id="SSF53271">
    <property type="entry name" value="PRTase-like"/>
    <property type="match status" value="2"/>
</dbReference>
<evidence type="ECO:0000256" key="3">
    <source>
        <dbReference type="ARBA" id="ARBA00022727"/>
    </source>
</evidence>
<dbReference type="PATRIC" id="fig|1256908.3.peg.2885"/>
<dbReference type="InterPro" id="IPR005946">
    <property type="entry name" value="Rib-P_diPkinase"/>
</dbReference>
<evidence type="ECO:0000256" key="4">
    <source>
        <dbReference type="ARBA" id="ARBA00022741"/>
    </source>
</evidence>
<dbReference type="GO" id="GO:0006015">
    <property type="term" value="P:5-phosphoribose 1-diphosphate biosynthetic process"/>
    <property type="evidence" value="ECO:0007669"/>
    <property type="project" value="TreeGrafter"/>
</dbReference>
<dbReference type="NCBIfam" id="NF005299">
    <property type="entry name" value="PRK06827.1"/>
    <property type="match status" value="1"/>
</dbReference>
<dbReference type="eggNOG" id="COG0462">
    <property type="taxonomic scope" value="Bacteria"/>
</dbReference>
<evidence type="ECO:0000256" key="2">
    <source>
        <dbReference type="ARBA" id="ARBA00022679"/>
    </source>
</evidence>
<sequence>MEGTFLMHNDQRNLETIPAGALGMIPLESCREIGEKVDKYLVKWRCVREHEHENDIAFKGYLRDSYIIDASCPRFGSGEAKGMIHESVRGYDLYIMTDVTNYSLTYKLCGHENHMSPDDHYQDLKRMIAAANGKARRITVIMPFLYESRQHRRTARESMDCALALQELIGMGVDNIITFDAHDPRVQNAIPLHGFDTVQPAYQFVKGILNAVDDLKIDNDHLMIISPDEGATSRAVFLASVLGVDMGMFYKRRDYSHIVDGTNPIVAHEFLGSSLDGKDVWVVDDMISSGGSMIDVARELKKRNAGRIFVIATFGLFTNGLEKFDKAVEDGLIYKVVTTNLAYQTPELLSRDYYISCDMSKYIAYIIDTLNHDASISDLLDPYQRIQTLVAKYKGEIPAEE</sequence>
<dbReference type="PANTHER" id="PTHR10210:SF32">
    <property type="entry name" value="RIBOSE-PHOSPHATE PYROPHOSPHOKINASE 2"/>
    <property type="match status" value="1"/>
</dbReference>
<keyword evidence="12" id="KW-1185">Reference proteome</keyword>
<evidence type="ECO:0000313" key="12">
    <source>
        <dbReference type="Proteomes" id="UP000016608"/>
    </source>
</evidence>
<accession>U2QSC1</accession>
<keyword evidence="4" id="KW-0547">Nucleotide-binding</keyword>
<dbReference type="GO" id="GO:0000287">
    <property type="term" value="F:magnesium ion binding"/>
    <property type="evidence" value="ECO:0007669"/>
    <property type="project" value="InterPro"/>
</dbReference>
<dbReference type="CDD" id="cd06223">
    <property type="entry name" value="PRTases_typeI"/>
    <property type="match status" value="1"/>
</dbReference>
<evidence type="ECO:0000256" key="1">
    <source>
        <dbReference type="ARBA" id="ARBA00013247"/>
    </source>
</evidence>